<dbReference type="SMART" id="SM00298">
    <property type="entry name" value="CHROMO"/>
    <property type="match status" value="1"/>
</dbReference>
<protein>
    <recommendedName>
        <fullName evidence="2">Chromo domain-containing protein</fullName>
    </recommendedName>
</protein>
<dbReference type="Pfam" id="PF00385">
    <property type="entry name" value="Chromo"/>
    <property type="match status" value="1"/>
</dbReference>
<accession>E9HNX9</accession>
<dbReference type="HOGENOM" id="CLU_2186555_0_0_1"/>
<dbReference type="CDD" id="cd00024">
    <property type="entry name" value="CD_CSD"/>
    <property type="match status" value="1"/>
</dbReference>
<feature type="region of interest" description="Disordered" evidence="1">
    <location>
        <begin position="1"/>
        <end position="26"/>
    </location>
</feature>
<evidence type="ECO:0000259" key="2">
    <source>
        <dbReference type="PROSITE" id="PS50013"/>
    </source>
</evidence>
<evidence type="ECO:0000313" key="4">
    <source>
        <dbReference type="Proteomes" id="UP000000305"/>
    </source>
</evidence>
<proteinExistence type="predicted"/>
<reference evidence="3 4" key="1">
    <citation type="journal article" date="2011" name="Science">
        <title>The ecoresponsive genome of Daphnia pulex.</title>
        <authorList>
            <person name="Colbourne J.K."/>
            <person name="Pfrender M.E."/>
            <person name="Gilbert D."/>
            <person name="Thomas W.K."/>
            <person name="Tucker A."/>
            <person name="Oakley T.H."/>
            <person name="Tokishita S."/>
            <person name="Aerts A."/>
            <person name="Arnold G.J."/>
            <person name="Basu M.K."/>
            <person name="Bauer D.J."/>
            <person name="Caceres C.E."/>
            <person name="Carmel L."/>
            <person name="Casola C."/>
            <person name="Choi J.H."/>
            <person name="Detter J.C."/>
            <person name="Dong Q."/>
            <person name="Dusheyko S."/>
            <person name="Eads B.D."/>
            <person name="Frohlich T."/>
            <person name="Geiler-Samerotte K.A."/>
            <person name="Gerlach D."/>
            <person name="Hatcher P."/>
            <person name="Jogdeo S."/>
            <person name="Krijgsveld J."/>
            <person name="Kriventseva E.V."/>
            <person name="Kultz D."/>
            <person name="Laforsch C."/>
            <person name="Lindquist E."/>
            <person name="Lopez J."/>
            <person name="Manak J.R."/>
            <person name="Muller J."/>
            <person name="Pangilinan J."/>
            <person name="Patwardhan R.P."/>
            <person name="Pitluck S."/>
            <person name="Pritham E.J."/>
            <person name="Rechtsteiner A."/>
            <person name="Rho M."/>
            <person name="Rogozin I.B."/>
            <person name="Sakarya O."/>
            <person name="Salamov A."/>
            <person name="Schaack S."/>
            <person name="Shapiro H."/>
            <person name="Shiga Y."/>
            <person name="Skalitzky C."/>
            <person name="Smith Z."/>
            <person name="Souvorov A."/>
            <person name="Sung W."/>
            <person name="Tang Z."/>
            <person name="Tsuchiya D."/>
            <person name="Tu H."/>
            <person name="Vos H."/>
            <person name="Wang M."/>
            <person name="Wolf Y.I."/>
            <person name="Yamagata H."/>
            <person name="Yamada T."/>
            <person name="Ye Y."/>
            <person name="Shaw J.R."/>
            <person name="Andrews J."/>
            <person name="Crease T.J."/>
            <person name="Tang H."/>
            <person name="Lucas S.M."/>
            <person name="Robertson H.M."/>
            <person name="Bork P."/>
            <person name="Koonin E.V."/>
            <person name="Zdobnov E.M."/>
            <person name="Grigoriev I.V."/>
            <person name="Lynch M."/>
            <person name="Boore J.L."/>
        </authorList>
    </citation>
    <scope>NUCLEOTIDE SEQUENCE [LARGE SCALE GENOMIC DNA]</scope>
</reference>
<keyword evidence="4" id="KW-1185">Reference proteome</keyword>
<organism evidence="3 4">
    <name type="scientific">Daphnia pulex</name>
    <name type="common">Water flea</name>
    <dbReference type="NCBI Taxonomy" id="6669"/>
    <lineage>
        <taxon>Eukaryota</taxon>
        <taxon>Metazoa</taxon>
        <taxon>Ecdysozoa</taxon>
        <taxon>Arthropoda</taxon>
        <taxon>Crustacea</taxon>
        <taxon>Branchiopoda</taxon>
        <taxon>Diplostraca</taxon>
        <taxon>Cladocera</taxon>
        <taxon>Anomopoda</taxon>
        <taxon>Daphniidae</taxon>
        <taxon>Daphnia</taxon>
    </lineage>
</organism>
<gene>
    <name evidence="3" type="ORF">DAPPUDRAFT_331982</name>
</gene>
<dbReference type="GO" id="GO:0005694">
    <property type="term" value="C:chromosome"/>
    <property type="evidence" value="ECO:0007669"/>
    <property type="project" value="UniProtKB-ARBA"/>
</dbReference>
<name>E9HNX9_DAPPU</name>
<dbReference type="Gene3D" id="2.40.50.40">
    <property type="match status" value="1"/>
</dbReference>
<feature type="domain" description="Chromo" evidence="2">
    <location>
        <begin position="36"/>
        <end position="98"/>
    </location>
</feature>
<dbReference type="Proteomes" id="UP000000305">
    <property type="component" value="Unassembled WGS sequence"/>
</dbReference>
<dbReference type="SUPFAM" id="SSF54160">
    <property type="entry name" value="Chromo domain-like"/>
    <property type="match status" value="1"/>
</dbReference>
<dbReference type="EMBL" id="GL732700">
    <property type="protein sequence ID" value="EFX66554.1"/>
    <property type="molecule type" value="Genomic_DNA"/>
</dbReference>
<dbReference type="InterPro" id="IPR000953">
    <property type="entry name" value="Chromo/chromo_shadow_dom"/>
</dbReference>
<dbReference type="InParanoid" id="E9HNX9"/>
<evidence type="ECO:0000313" key="3">
    <source>
        <dbReference type="EMBL" id="EFX66554.1"/>
    </source>
</evidence>
<evidence type="ECO:0000256" key="1">
    <source>
        <dbReference type="SAM" id="MobiDB-lite"/>
    </source>
</evidence>
<sequence length="109" mass="12561">MAAPVVPSSPKKCRDTTNLKKNRKNISEDYPATKPYKFDSILDQELLLADRNQPVYLIKWENFDDSYNSWEPESFFKNQQGILAKFQTILREWWGPPQDCHGGNGGSPI</sequence>
<dbReference type="PROSITE" id="PS50013">
    <property type="entry name" value="CHROMO_2"/>
    <property type="match status" value="1"/>
</dbReference>
<dbReference type="AlphaFoldDB" id="E9HNX9"/>
<dbReference type="OrthoDB" id="273092at2759"/>
<dbReference type="InterPro" id="IPR016197">
    <property type="entry name" value="Chromo-like_dom_sf"/>
</dbReference>
<dbReference type="KEGG" id="dpx:DAPPUDRAFT_331982"/>
<dbReference type="InterPro" id="IPR023780">
    <property type="entry name" value="Chromo_domain"/>
</dbReference>